<dbReference type="Pfam" id="PF01841">
    <property type="entry name" value="Transglut_core"/>
    <property type="match status" value="1"/>
</dbReference>
<dbReference type="AlphaFoldDB" id="A0A9D2NBL5"/>
<feature type="region of interest" description="Disordered" evidence="1">
    <location>
        <begin position="551"/>
        <end position="618"/>
    </location>
</feature>
<name>A0A9D2NBL5_9FIRM</name>
<dbReference type="SMART" id="SM00460">
    <property type="entry name" value="TGc"/>
    <property type="match status" value="1"/>
</dbReference>
<dbReference type="InterPro" id="IPR002931">
    <property type="entry name" value="Transglutaminase-like"/>
</dbReference>
<feature type="transmembrane region" description="Helical" evidence="2">
    <location>
        <begin position="28"/>
        <end position="51"/>
    </location>
</feature>
<dbReference type="EMBL" id="DWWU01000033">
    <property type="protein sequence ID" value="HJC15696.1"/>
    <property type="molecule type" value="Genomic_DNA"/>
</dbReference>
<feature type="transmembrane region" description="Helical" evidence="2">
    <location>
        <begin position="124"/>
        <end position="142"/>
    </location>
</feature>
<accession>A0A9D2NBL5</accession>
<dbReference type="PANTHER" id="PTHR42736:SF1">
    <property type="entry name" value="PROTEIN-GLUTAMINE GAMMA-GLUTAMYLTRANSFERASE"/>
    <property type="match status" value="1"/>
</dbReference>
<protein>
    <recommendedName>
        <fullName evidence="3">Transglutaminase-like domain-containing protein</fullName>
    </recommendedName>
</protein>
<feature type="transmembrane region" description="Helical" evidence="2">
    <location>
        <begin position="171"/>
        <end position="190"/>
    </location>
</feature>
<feature type="transmembrane region" description="Helical" evidence="2">
    <location>
        <begin position="149"/>
        <end position="165"/>
    </location>
</feature>
<evidence type="ECO:0000256" key="2">
    <source>
        <dbReference type="SAM" id="Phobius"/>
    </source>
</evidence>
<sequence length="764" mass="84802">MFLIIYYLLGICGVLRMLWETFFPEADFQVLLAMTAGITVVFVICHLLCWLSGKHRRSLWAVLAVILLLSGAAAVVLPGREERLLSLREGFGNLYQSVTVTSWNHFYPSDPVSRTELVWNHSSYLAFGILLAAFGALLYAAAVGKASRIGVLLAFCPPLAAVLAVGEVPSFGAVSLLALCCVGIFAGGSGKQADRESWCRKVPSPPAKPHVARALTATALGLVLLLVSRGIAAVWDGRVGTQKLEARQWVRDTFVFMDFPEQSVLPLPEIPGLTSNPGELSNEDEIRYTGEVMAALETGRQPEGTLYLKNFSGSVYTGHGWDMLEEDMEPDSYFMAVWLEDTAVTEVSQDLSVNLYDSLDGEYVPYFSRTIGFDGDSREYQCFWPANYMELAGTELFLGQAAGNGTDVRAEAYLAWPDTLSRLKQICDENPQENAEEVRRFIVSWLADTCSYNLQVGRFPEDRDPIEYFLFERGEGYCQHFASAAVMMFRMYGIPARYATGLAVSEDLFHRAEEGQMYAAYPTDRCAHAWVEIYQDVYGWIPVEVTPAGAVDGVSPSQQEIPPADPASDSQSSREDQTETTPTPELTGTPEQQAESQAEAENPLPEGDGGTADPAAGGFFRESDGFRAFLRVARTVAEAAGIPALAVLVLWIRRTVILAARRRKSVPERFGDLMEVLEKGGLPAESDWLEDDFAQNVCGRFPWLEEEQVQETRDLAAEAIYGKKRETGKEAAAVRRLYLKCCREICRGMGKWEKFRFRVWDAYY</sequence>
<evidence type="ECO:0000259" key="3">
    <source>
        <dbReference type="SMART" id="SM00460"/>
    </source>
</evidence>
<reference evidence="4" key="1">
    <citation type="journal article" date="2021" name="PeerJ">
        <title>Extensive microbial diversity within the chicken gut microbiome revealed by metagenomics and culture.</title>
        <authorList>
            <person name="Gilroy R."/>
            <person name="Ravi A."/>
            <person name="Getino M."/>
            <person name="Pursley I."/>
            <person name="Horton D.L."/>
            <person name="Alikhan N.F."/>
            <person name="Baker D."/>
            <person name="Gharbi K."/>
            <person name="Hall N."/>
            <person name="Watson M."/>
            <person name="Adriaenssens E.M."/>
            <person name="Foster-Nyarko E."/>
            <person name="Jarju S."/>
            <person name="Secka A."/>
            <person name="Antonio M."/>
            <person name="Oren A."/>
            <person name="Chaudhuri R.R."/>
            <person name="La Ragione R."/>
            <person name="Hildebrand F."/>
            <person name="Pallen M.J."/>
        </authorList>
    </citation>
    <scope>NUCLEOTIDE SEQUENCE</scope>
    <source>
        <strain evidence="4">CHK185-5351</strain>
    </source>
</reference>
<organism evidence="4 5">
    <name type="scientific">Candidatus Fusicatenibacter intestinigallinarum</name>
    <dbReference type="NCBI Taxonomy" id="2838598"/>
    <lineage>
        <taxon>Bacteria</taxon>
        <taxon>Bacillati</taxon>
        <taxon>Bacillota</taxon>
        <taxon>Clostridia</taxon>
        <taxon>Lachnospirales</taxon>
        <taxon>Lachnospiraceae</taxon>
        <taxon>Fusicatenibacter</taxon>
    </lineage>
</organism>
<proteinExistence type="predicted"/>
<dbReference type="Gene3D" id="3.10.620.30">
    <property type="match status" value="1"/>
</dbReference>
<dbReference type="PANTHER" id="PTHR42736">
    <property type="entry name" value="PROTEIN-GLUTAMINE GAMMA-GLUTAMYLTRANSFERASE"/>
    <property type="match status" value="1"/>
</dbReference>
<keyword evidence="2" id="KW-0812">Transmembrane</keyword>
<feature type="transmembrane region" description="Helical" evidence="2">
    <location>
        <begin position="211"/>
        <end position="235"/>
    </location>
</feature>
<comment type="caution">
    <text evidence="4">The sequence shown here is derived from an EMBL/GenBank/DDBJ whole genome shotgun (WGS) entry which is preliminary data.</text>
</comment>
<evidence type="ECO:0000313" key="5">
    <source>
        <dbReference type="Proteomes" id="UP000823849"/>
    </source>
</evidence>
<feature type="transmembrane region" description="Helical" evidence="2">
    <location>
        <begin position="5"/>
        <end position="22"/>
    </location>
</feature>
<feature type="transmembrane region" description="Helical" evidence="2">
    <location>
        <begin position="58"/>
        <end position="77"/>
    </location>
</feature>
<gene>
    <name evidence="4" type="ORF">H9705_07715</name>
</gene>
<keyword evidence="2" id="KW-1133">Transmembrane helix</keyword>
<dbReference type="InterPro" id="IPR038765">
    <property type="entry name" value="Papain-like_cys_pep_sf"/>
</dbReference>
<feature type="compositionally biased region" description="Low complexity" evidence="1">
    <location>
        <begin position="579"/>
        <end position="601"/>
    </location>
</feature>
<feature type="domain" description="Transglutaminase-like" evidence="3">
    <location>
        <begin position="470"/>
        <end position="547"/>
    </location>
</feature>
<dbReference type="InterPro" id="IPR052901">
    <property type="entry name" value="Bact_TGase-like"/>
</dbReference>
<evidence type="ECO:0000313" key="4">
    <source>
        <dbReference type="EMBL" id="HJC15696.1"/>
    </source>
</evidence>
<keyword evidence="2" id="KW-0472">Membrane</keyword>
<evidence type="ECO:0000256" key="1">
    <source>
        <dbReference type="SAM" id="MobiDB-lite"/>
    </source>
</evidence>
<dbReference type="SUPFAM" id="SSF54001">
    <property type="entry name" value="Cysteine proteinases"/>
    <property type="match status" value="1"/>
</dbReference>
<dbReference type="Proteomes" id="UP000823849">
    <property type="component" value="Unassembled WGS sequence"/>
</dbReference>
<reference evidence="4" key="2">
    <citation type="submission" date="2021-04" db="EMBL/GenBank/DDBJ databases">
        <authorList>
            <person name="Gilroy R."/>
        </authorList>
    </citation>
    <scope>NUCLEOTIDE SEQUENCE</scope>
    <source>
        <strain evidence="4">CHK185-5351</strain>
    </source>
</reference>